<comment type="similarity">
    <text evidence="1">Belongs to the Gfa family.</text>
</comment>
<reference evidence="6 7" key="1">
    <citation type="submission" date="2020-08" db="EMBL/GenBank/DDBJ databases">
        <title>Genomic Encyclopedia of Type Strains, Phase III (KMG-III): the genomes of soil and plant-associated and newly described type strains.</title>
        <authorList>
            <person name="Whitman W."/>
        </authorList>
    </citation>
    <scope>NUCLEOTIDE SEQUENCE [LARGE SCALE GENOMIC DNA]</scope>
    <source>
        <strain evidence="6 7">CECT 8897</strain>
    </source>
</reference>
<keyword evidence="3" id="KW-0862">Zinc</keyword>
<dbReference type="AlphaFoldDB" id="A0A7W5B8B1"/>
<dbReference type="Proteomes" id="UP000541535">
    <property type="component" value="Unassembled WGS sequence"/>
</dbReference>
<sequence length="131" mass="14400">MRTSEDVCLRGSCLCGGIAYRAEKPVQHASHCYCIMCQKQHGAAAGSYANVASAGFTYERGAELVTEYASSEHGRRGFCRVCGSTLFWRSTQSPDRIAVTLGTLDQEFDGPVNRELHTDTKPGWLPLRLPE</sequence>
<dbReference type="GO" id="GO:0016846">
    <property type="term" value="F:carbon-sulfur lyase activity"/>
    <property type="evidence" value="ECO:0007669"/>
    <property type="project" value="InterPro"/>
</dbReference>
<name>A0A7W5B8B1_9BURK</name>
<dbReference type="InterPro" id="IPR011057">
    <property type="entry name" value="Mss4-like_sf"/>
</dbReference>
<dbReference type="PROSITE" id="PS51891">
    <property type="entry name" value="CENP_V_GFA"/>
    <property type="match status" value="1"/>
</dbReference>
<comment type="caution">
    <text evidence="6">The sequence shown here is derived from an EMBL/GenBank/DDBJ whole genome shotgun (WGS) entry which is preliminary data.</text>
</comment>
<gene>
    <name evidence="6" type="ORF">FHS03_001302</name>
</gene>
<protein>
    <recommendedName>
        <fullName evidence="5">CENP-V/GFA domain-containing protein</fullName>
    </recommendedName>
</protein>
<dbReference type="RefSeq" id="WP_183440210.1">
    <property type="nucleotide sequence ID" value="NZ_JACHXD010000003.1"/>
</dbReference>
<dbReference type="Pfam" id="PF04828">
    <property type="entry name" value="GFA"/>
    <property type="match status" value="1"/>
</dbReference>
<dbReference type="SUPFAM" id="SSF51316">
    <property type="entry name" value="Mss4-like"/>
    <property type="match status" value="1"/>
</dbReference>
<evidence type="ECO:0000313" key="6">
    <source>
        <dbReference type="EMBL" id="MBB3118271.1"/>
    </source>
</evidence>
<dbReference type="GO" id="GO:0046872">
    <property type="term" value="F:metal ion binding"/>
    <property type="evidence" value="ECO:0007669"/>
    <property type="project" value="UniProtKB-KW"/>
</dbReference>
<dbReference type="PANTHER" id="PTHR33337:SF40">
    <property type="entry name" value="CENP-V_GFA DOMAIN-CONTAINING PROTEIN-RELATED"/>
    <property type="match status" value="1"/>
</dbReference>
<evidence type="ECO:0000256" key="1">
    <source>
        <dbReference type="ARBA" id="ARBA00005495"/>
    </source>
</evidence>
<keyword evidence="2" id="KW-0479">Metal-binding</keyword>
<dbReference type="InterPro" id="IPR006913">
    <property type="entry name" value="CENP-V/GFA"/>
</dbReference>
<dbReference type="EMBL" id="JACHXD010000003">
    <property type="protein sequence ID" value="MBB3118271.1"/>
    <property type="molecule type" value="Genomic_DNA"/>
</dbReference>
<keyword evidence="4" id="KW-0456">Lyase</keyword>
<evidence type="ECO:0000256" key="3">
    <source>
        <dbReference type="ARBA" id="ARBA00022833"/>
    </source>
</evidence>
<evidence type="ECO:0000313" key="7">
    <source>
        <dbReference type="Proteomes" id="UP000541535"/>
    </source>
</evidence>
<evidence type="ECO:0000256" key="2">
    <source>
        <dbReference type="ARBA" id="ARBA00022723"/>
    </source>
</evidence>
<dbReference type="Gene3D" id="3.90.1590.10">
    <property type="entry name" value="glutathione-dependent formaldehyde- activating enzyme (gfa)"/>
    <property type="match status" value="1"/>
</dbReference>
<dbReference type="PANTHER" id="PTHR33337">
    <property type="entry name" value="GFA DOMAIN-CONTAINING PROTEIN"/>
    <property type="match status" value="1"/>
</dbReference>
<accession>A0A7W5B8B1</accession>
<organism evidence="6 7">
    <name type="scientific">Pseudoduganella violacea</name>
    <dbReference type="NCBI Taxonomy" id="1715466"/>
    <lineage>
        <taxon>Bacteria</taxon>
        <taxon>Pseudomonadati</taxon>
        <taxon>Pseudomonadota</taxon>
        <taxon>Betaproteobacteria</taxon>
        <taxon>Burkholderiales</taxon>
        <taxon>Oxalobacteraceae</taxon>
        <taxon>Telluria group</taxon>
        <taxon>Pseudoduganella</taxon>
    </lineage>
</organism>
<feature type="domain" description="CENP-V/GFA" evidence="5">
    <location>
        <begin position="9"/>
        <end position="131"/>
    </location>
</feature>
<evidence type="ECO:0000259" key="5">
    <source>
        <dbReference type="PROSITE" id="PS51891"/>
    </source>
</evidence>
<proteinExistence type="inferred from homology"/>
<keyword evidence="7" id="KW-1185">Reference proteome</keyword>
<evidence type="ECO:0000256" key="4">
    <source>
        <dbReference type="ARBA" id="ARBA00023239"/>
    </source>
</evidence>